<evidence type="ECO:0008006" key="7">
    <source>
        <dbReference type="Google" id="ProtNLM"/>
    </source>
</evidence>
<dbReference type="EMBL" id="FN654486">
    <property type="protein sequence ID" value="CBY34210.1"/>
    <property type="molecule type" value="Genomic_DNA"/>
</dbReference>
<evidence type="ECO:0000256" key="1">
    <source>
        <dbReference type="SAM" id="MobiDB-lite"/>
    </source>
</evidence>
<dbReference type="OrthoDB" id="9991853at2759"/>
<dbReference type="SUPFAM" id="SSF50814">
    <property type="entry name" value="Lipocalins"/>
    <property type="match status" value="1"/>
</dbReference>
<organism evidence="2">
    <name type="scientific">Oikopleura dioica</name>
    <name type="common">Tunicate</name>
    <dbReference type="NCBI Taxonomy" id="34765"/>
    <lineage>
        <taxon>Eukaryota</taxon>
        <taxon>Metazoa</taxon>
        <taxon>Chordata</taxon>
        <taxon>Tunicata</taxon>
        <taxon>Appendicularia</taxon>
        <taxon>Copelata</taxon>
        <taxon>Oikopleuridae</taxon>
        <taxon>Oikopleura</taxon>
    </lineage>
</organism>
<feature type="compositionally biased region" description="Polar residues" evidence="1">
    <location>
        <begin position="62"/>
        <end position="75"/>
    </location>
</feature>
<proteinExistence type="predicted"/>
<evidence type="ECO:0000313" key="6">
    <source>
        <dbReference type="Proteomes" id="UP000001307"/>
    </source>
</evidence>
<dbReference type="InterPro" id="IPR012674">
    <property type="entry name" value="Calycin"/>
</dbReference>
<name>E4XAJ8_OIKDI</name>
<dbReference type="EMBL" id="FN653032">
    <property type="protein sequence ID" value="CBY08674.1"/>
    <property type="molecule type" value="Genomic_DNA"/>
</dbReference>
<evidence type="ECO:0000313" key="3">
    <source>
        <dbReference type="EMBL" id="CBY34113.1"/>
    </source>
</evidence>
<accession>E4XAJ8</accession>
<dbReference type="Gene3D" id="2.40.128.20">
    <property type="match status" value="1"/>
</dbReference>
<dbReference type="Proteomes" id="UP000011014">
    <property type="component" value="Unassembled WGS sequence"/>
</dbReference>
<evidence type="ECO:0000313" key="5">
    <source>
        <dbReference type="EMBL" id="CBY42060.1"/>
    </source>
</evidence>
<dbReference type="InParanoid" id="E4XAJ8"/>
<dbReference type="Proteomes" id="UP000001307">
    <property type="component" value="Unassembled WGS sequence"/>
</dbReference>
<dbReference type="CDD" id="cd00742">
    <property type="entry name" value="FABP"/>
    <property type="match status" value="1"/>
</dbReference>
<dbReference type="EMBL" id="FN656836">
    <property type="protein sequence ID" value="CBY42060.1"/>
    <property type="molecule type" value="Genomic_DNA"/>
</dbReference>
<sequence>MGKFAGSWKRTKTEGGEAFFKALNAPEDKLKRAASADLVSEVKSDGKNIELTRTYTLAGESKSSTTKVTVGQESEITGPMGGTHKVTVEADGEAVVCKTTDGSMSIRFEVVNDELVETFSAKGNTFKRWHARA</sequence>
<dbReference type="EMBL" id="FN654476">
    <property type="protein sequence ID" value="CBY34113.1"/>
    <property type="molecule type" value="Genomic_DNA"/>
</dbReference>
<reference evidence="2" key="1">
    <citation type="journal article" date="2010" name="Science">
        <title>Plasticity of animal genome architecture unmasked by rapid evolution of a pelagic tunicate.</title>
        <authorList>
            <person name="Denoeud F."/>
            <person name="Henriet S."/>
            <person name="Mungpakdee S."/>
            <person name="Aury J.M."/>
            <person name="Da Silva C."/>
            <person name="Brinkmann H."/>
            <person name="Mikhaleva J."/>
            <person name="Olsen L.C."/>
            <person name="Jubin C."/>
            <person name="Canestro C."/>
            <person name="Bouquet J.M."/>
            <person name="Danks G."/>
            <person name="Poulain J."/>
            <person name="Campsteijn C."/>
            <person name="Adamski M."/>
            <person name="Cross I."/>
            <person name="Yadetie F."/>
            <person name="Muffato M."/>
            <person name="Louis A."/>
            <person name="Butcher S."/>
            <person name="Tsagkogeorga G."/>
            <person name="Konrad A."/>
            <person name="Singh S."/>
            <person name="Jensen M.F."/>
            <person name="Cong E.H."/>
            <person name="Eikeseth-Otteraa H."/>
            <person name="Noel B."/>
            <person name="Anthouard V."/>
            <person name="Porcel B.M."/>
            <person name="Kachouri-Lafond R."/>
            <person name="Nishino A."/>
            <person name="Ugolini M."/>
            <person name="Chourrout P."/>
            <person name="Nishida H."/>
            <person name="Aasland R."/>
            <person name="Huzurbazar S."/>
            <person name="Westhof E."/>
            <person name="Delsuc F."/>
            <person name="Lehrach H."/>
            <person name="Reinhardt R."/>
            <person name="Weissenbach J."/>
            <person name="Roy S.W."/>
            <person name="Artiguenave F."/>
            <person name="Postlethwait J.H."/>
            <person name="Manak J.R."/>
            <person name="Thompson E.M."/>
            <person name="Jaillon O."/>
            <person name="Du Pasquier L."/>
            <person name="Boudinot P."/>
            <person name="Liberles D.A."/>
            <person name="Volff J.N."/>
            <person name="Philippe H."/>
            <person name="Lenhard B."/>
            <person name="Roest Crollius H."/>
            <person name="Wincker P."/>
            <person name="Chourrout D."/>
        </authorList>
    </citation>
    <scope>NUCLEOTIDE SEQUENCE [LARGE SCALE GENOMIC DNA]</scope>
</reference>
<evidence type="ECO:0000313" key="2">
    <source>
        <dbReference type="EMBL" id="CBY08674.1"/>
    </source>
</evidence>
<evidence type="ECO:0000313" key="4">
    <source>
        <dbReference type="EMBL" id="CBY34210.1"/>
    </source>
</evidence>
<gene>
    <name evidence="2" type="ORF">GSOID_T00005258001</name>
    <name evidence="3" type="ORF">GSOID_T00024109001</name>
    <name evidence="4" type="ORF">GSOID_T00024223001</name>
    <name evidence="5" type="ORF">GSOID_T00025723001</name>
</gene>
<dbReference type="AlphaFoldDB" id="E4XAJ8"/>
<keyword evidence="6" id="KW-1185">Reference proteome</keyword>
<dbReference type="Pfam" id="PF14651">
    <property type="entry name" value="Lipocalin_7"/>
    <property type="match status" value="1"/>
</dbReference>
<feature type="region of interest" description="Disordered" evidence="1">
    <location>
        <begin position="62"/>
        <end position="84"/>
    </location>
</feature>
<protein>
    <recommendedName>
        <fullName evidence="7">Cytosolic fatty-acid binding proteins domain-containing protein</fullName>
    </recommendedName>
</protein>